<evidence type="ECO:0000259" key="1">
    <source>
        <dbReference type="Pfam" id="PF00149"/>
    </source>
</evidence>
<accession>A0ABV2RN75</accession>
<proteinExistence type="predicted"/>
<dbReference type="Pfam" id="PF00149">
    <property type="entry name" value="Metallophos"/>
    <property type="match status" value="1"/>
</dbReference>
<organism evidence="2 3">
    <name type="scientific">Bradyrhizobium japonicum</name>
    <dbReference type="NCBI Taxonomy" id="375"/>
    <lineage>
        <taxon>Bacteria</taxon>
        <taxon>Pseudomonadati</taxon>
        <taxon>Pseudomonadota</taxon>
        <taxon>Alphaproteobacteria</taxon>
        <taxon>Hyphomicrobiales</taxon>
        <taxon>Nitrobacteraceae</taxon>
        <taxon>Bradyrhizobium</taxon>
    </lineage>
</organism>
<dbReference type="EMBL" id="JBEPTQ010000002">
    <property type="protein sequence ID" value="MET4718370.1"/>
    <property type="molecule type" value="Genomic_DNA"/>
</dbReference>
<evidence type="ECO:0000313" key="2">
    <source>
        <dbReference type="EMBL" id="MET4718370.1"/>
    </source>
</evidence>
<gene>
    <name evidence="2" type="ORF">ABIF63_002476</name>
</gene>
<dbReference type="Gene3D" id="3.60.21.10">
    <property type="match status" value="1"/>
</dbReference>
<evidence type="ECO:0000313" key="3">
    <source>
        <dbReference type="Proteomes" id="UP001549291"/>
    </source>
</evidence>
<dbReference type="InterPro" id="IPR004843">
    <property type="entry name" value="Calcineurin-like_PHP"/>
</dbReference>
<dbReference type="RefSeq" id="WP_354270077.1">
    <property type="nucleotide sequence ID" value="NZ_JBEPTQ010000002.1"/>
</dbReference>
<keyword evidence="3" id="KW-1185">Reference proteome</keyword>
<reference evidence="2 3" key="1">
    <citation type="submission" date="2024-06" db="EMBL/GenBank/DDBJ databases">
        <title>Genomic Encyclopedia of Type Strains, Phase V (KMG-V): Genome sequencing to study the core and pangenomes of soil and plant-associated prokaryotes.</title>
        <authorList>
            <person name="Whitman W."/>
        </authorList>
    </citation>
    <scope>NUCLEOTIDE SEQUENCE [LARGE SCALE GENOMIC DNA]</scope>
    <source>
        <strain evidence="2 3">USDA 160</strain>
    </source>
</reference>
<comment type="caution">
    <text evidence="2">The sequence shown here is derived from an EMBL/GenBank/DDBJ whole genome shotgun (WGS) entry which is preliminary data.</text>
</comment>
<dbReference type="SUPFAM" id="SSF56300">
    <property type="entry name" value="Metallo-dependent phosphatases"/>
    <property type="match status" value="1"/>
</dbReference>
<dbReference type="Proteomes" id="UP001549291">
    <property type="component" value="Unassembled WGS sequence"/>
</dbReference>
<protein>
    <recommendedName>
        <fullName evidence="1">Calcineurin-like phosphoesterase domain-containing protein</fullName>
    </recommendedName>
</protein>
<dbReference type="InterPro" id="IPR029052">
    <property type="entry name" value="Metallo-depent_PP-like"/>
</dbReference>
<name>A0ABV2RN75_BRAJP</name>
<feature type="domain" description="Calcineurin-like phosphoesterase" evidence="1">
    <location>
        <begin position="197"/>
        <end position="398"/>
    </location>
</feature>
<sequence length="485" mass="54655">MIYIKLTRRRRSTENGRQIGLFARPIRRLIPSPRSRVIIMQSSWPNEPSRRIVLGALAALPAFSVPRVAGAQTQTTTAQAPLPAAAGFSFAAVGDTRPMMYLPLKEGQPDLSKFFVEMFGLVMPEKVAEAVVAKDVKMIFDPVTKDLVKVVMPFASKTEVMTLTVDKGWVTEASVEDVKLLPGVHRTMFRLQGGEWVTREIVKDVQSGRAKFVVNSGDAVWWGNQGLTVSDSPYWKHVNETMLKKLPAPDDEMRAAGLDGRFFMSVGNHEVWADPKIEGVLSAVPYLRKFGVTPENLIYKFDFKGTRFIYLWSGKYDYRSPSQWDADRPKYAEQMTQLQKWMDEAKANGIRKTFIVFHYPVFARSGLGPIPAPDNPHKVIASYARDMDVVVLNGHVHTTEIYDVDGVKYLMLGGGGAEQDPILPGRTSIKVPADYPRDLYWKGQPPQEEYNYVLVDVEPGQKTKFTLNRFRPWSAEPFGTEELFT</sequence>